<feature type="domain" description="ACT" evidence="6">
    <location>
        <begin position="693"/>
        <end position="764"/>
    </location>
</feature>
<organism evidence="8 9">
    <name type="scientific">Limnobacter thiooxidans</name>
    <dbReference type="NCBI Taxonomy" id="131080"/>
    <lineage>
        <taxon>Bacteria</taxon>
        <taxon>Pseudomonadati</taxon>
        <taxon>Pseudomonadota</taxon>
        <taxon>Betaproteobacteria</taxon>
        <taxon>Burkholderiales</taxon>
        <taxon>Burkholderiaceae</taxon>
        <taxon>Limnobacter</taxon>
    </lineage>
</organism>
<dbReference type="PROSITE" id="PS51880">
    <property type="entry name" value="TGS"/>
    <property type="match status" value="1"/>
</dbReference>
<dbReference type="InterPro" id="IPR004811">
    <property type="entry name" value="RelA/Spo_fam"/>
</dbReference>
<evidence type="ECO:0000256" key="3">
    <source>
        <dbReference type="ARBA" id="ARBA00032407"/>
    </source>
</evidence>
<dbReference type="PROSITE" id="PS51671">
    <property type="entry name" value="ACT"/>
    <property type="match status" value="1"/>
</dbReference>
<dbReference type="Pfam" id="PF02824">
    <property type="entry name" value="TGS"/>
    <property type="match status" value="1"/>
</dbReference>
<proteinExistence type="inferred from homology"/>
<dbReference type="GO" id="GO:0015949">
    <property type="term" value="P:nucleobase-containing small molecule interconversion"/>
    <property type="evidence" value="ECO:0007669"/>
    <property type="project" value="UniProtKB-ARBA"/>
</dbReference>
<dbReference type="FunFam" id="3.30.460.10:FF:000001">
    <property type="entry name" value="GTP pyrophosphokinase RelA"/>
    <property type="match status" value="1"/>
</dbReference>
<dbReference type="InterPro" id="IPR002912">
    <property type="entry name" value="ACT_dom"/>
</dbReference>
<evidence type="ECO:0000259" key="6">
    <source>
        <dbReference type="PROSITE" id="PS51671"/>
    </source>
</evidence>
<dbReference type="Gene3D" id="3.30.70.260">
    <property type="match status" value="1"/>
</dbReference>
<dbReference type="GO" id="GO:0042594">
    <property type="term" value="P:response to starvation"/>
    <property type="evidence" value="ECO:0007669"/>
    <property type="project" value="TreeGrafter"/>
</dbReference>
<dbReference type="Pfam" id="PF13328">
    <property type="entry name" value="HD_4"/>
    <property type="match status" value="1"/>
</dbReference>
<accession>A0AA86J142</accession>
<dbReference type="InterPro" id="IPR004095">
    <property type="entry name" value="TGS"/>
</dbReference>
<dbReference type="FunFam" id="3.10.20.30:FF:000002">
    <property type="entry name" value="GTP pyrophosphokinase (RelA/SpoT)"/>
    <property type="match status" value="1"/>
</dbReference>
<evidence type="ECO:0000256" key="5">
    <source>
        <dbReference type="RuleBase" id="RU003847"/>
    </source>
</evidence>
<name>A0AA86J142_9BURK</name>
<dbReference type="KEGG" id="lto:RGQ30_11070"/>
<comment type="similarity">
    <text evidence="5">Belongs to the relA/spoT family.</text>
</comment>
<gene>
    <name evidence="8" type="ORF">RGQ30_11070</name>
</gene>
<dbReference type="Pfam" id="PF04607">
    <property type="entry name" value="RelA_SpoT"/>
    <property type="match status" value="1"/>
</dbReference>
<dbReference type="SMART" id="SM00954">
    <property type="entry name" value="RelA_SpoT"/>
    <property type="match status" value="1"/>
</dbReference>
<evidence type="ECO:0000313" key="9">
    <source>
        <dbReference type="Proteomes" id="UP001329151"/>
    </source>
</evidence>
<dbReference type="CDD" id="cd01668">
    <property type="entry name" value="TGS_RSH"/>
    <property type="match status" value="1"/>
</dbReference>
<dbReference type="Pfam" id="PF19296">
    <property type="entry name" value="RelA_AH_RIS"/>
    <property type="match status" value="1"/>
</dbReference>
<dbReference type="CDD" id="cd04876">
    <property type="entry name" value="ACT_RelA-SpoT"/>
    <property type="match status" value="1"/>
</dbReference>
<sequence>MVSVSSTLGSENTGSGSAPALVLLNKFDAARVEEALNYARIHGADRILDTQESAIQHMLAVADLLAELRADANTRIAGALGPLVFFDKHLESQMEKKFGDEVGRMLASLRKLFKMRSMVGPSATRTTIETLRWADQIETLRKMLLAMSTDIRVIMIRLCSRLQTLRHFTSHQDIKNEKGPLWPYAVSHAQETLDLYAPLANRLGLWQLKWELEDLSFRILQPNTYKNVAKMLDEKRIEREAFIESAMASIKENLLLAGIHCEISGRPKHIYSIWNKMRGKGLSFDKLYDVRACRVIVDSVDDCYTALGIVHNLWTPIPDEFDDYISKPKPNGYQSLHTVVQDSTGKTLEVQIRTEGMHQFAEYGVAAHWRYKESGKDGYSGESRAEGEFEERIALLRQLLAWQKDVTDTMGEASDWAQEMKTSALNDRVYVFTPQAKVVELPTGSTPLDFAYHVHTELGHRCRGAKVNGQMVQLNTALDNGQTVEIVSARGDAATGPSRDWLNPTQKYLISHRARQKVKQWFAQQERKETLERGRAIVERELQRIGQTAQNLELLAQKLGYEKPDDLYVALAREEIRPRVIENALRSEQQPGGPLSEEEQIEILNKRRPGSLGNTAGKESGVLVVGVSTLMTNLARCCRPAPPDPIIGFVTRGKGVSIHRLGCSNLAEVMRRQPERLIETTWGESSGLHYPVDISVAANDRQGLLRDITEVFSKDKINVIGVQTETQRGVAKMQFTAEVSSGEQLRAALSHLLEINGVFEVRRR</sequence>
<feature type="domain" description="TGS" evidence="7">
    <location>
        <begin position="427"/>
        <end position="488"/>
    </location>
</feature>
<dbReference type="InterPro" id="IPR045600">
    <property type="entry name" value="RelA/SpoT_AH_RIS"/>
</dbReference>
<dbReference type="InterPro" id="IPR033655">
    <property type="entry name" value="TGS_RelA/SpoT"/>
</dbReference>
<dbReference type="CDD" id="cd05399">
    <property type="entry name" value="NT_Rel-Spo_like"/>
    <property type="match status" value="1"/>
</dbReference>
<dbReference type="SUPFAM" id="SSF109604">
    <property type="entry name" value="HD-domain/PDEase-like"/>
    <property type="match status" value="1"/>
</dbReference>
<dbReference type="RefSeq" id="WP_130556857.1">
    <property type="nucleotide sequence ID" value="NZ_AP028947.1"/>
</dbReference>
<dbReference type="InterPro" id="IPR012676">
    <property type="entry name" value="TGS-like"/>
</dbReference>
<dbReference type="PANTHER" id="PTHR21262:SF31">
    <property type="entry name" value="GTP PYROPHOSPHOKINASE"/>
    <property type="match status" value="1"/>
</dbReference>
<dbReference type="GO" id="GO:0008728">
    <property type="term" value="F:GTP diphosphokinase activity"/>
    <property type="evidence" value="ECO:0007669"/>
    <property type="project" value="TreeGrafter"/>
</dbReference>
<dbReference type="InterPro" id="IPR012675">
    <property type="entry name" value="Beta-grasp_dom_sf"/>
</dbReference>
<dbReference type="Gene3D" id="3.30.460.10">
    <property type="entry name" value="Beta Polymerase, domain 2"/>
    <property type="match status" value="1"/>
</dbReference>
<dbReference type="Proteomes" id="UP001329151">
    <property type="component" value="Chromosome"/>
</dbReference>
<dbReference type="GO" id="GO:0005886">
    <property type="term" value="C:plasma membrane"/>
    <property type="evidence" value="ECO:0007669"/>
    <property type="project" value="TreeGrafter"/>
</dbReference>
<dbReference type="NCBIfam" id="TIGR00691">
    <property type="entry name" value="spoT_relA"/>
    <property type="match status" value="1"/>
</dbReference>
<keyword evidence="9" id="KW-1185">Reference proteome</keyword>
<dbReference type="Gene3D" id="3.10.20.30">
    <property type="match status" value="1"/>
</dbReference>
<evidence type="ECO:0000256" key="1">
    <source>
        <dbReference type="ARBA" id="ARBA00019852"/>
    </source>
</evidence>
<reference evidence="8 9" key="1">
    <citation type="submission" date="2023-10" db="EMBL/GenBank/DDBJ databases">
        <title>Complete Genome Sequence of Limnobacter thiooxidans CS-K2T, Isolated from freshwater lake sediments in Bavaria, Germany.</title>
        <authorList>
            <person name="Naruki M."/>
            <person name="Watanabe A."/>
            <person name="Warashina T."/>
            <person name="Morita T."/>
            <person name="Arakawa K."/>
        </authorList>
    </citation>
    <scope>NUCLEOTIDE SEQUENCE [LARGE SCALE GENOMIC DNA]</scope>
    <source>
        <strain evidence="8 9">CS-K2</strain>
    </source>
</reference>
<dbReference type="GO" id="GO:0008893">
    <property type="term" value="F:guanosine-3',5'-bis(diphosphate) 3'-diphosphatase activity"/>
    <property type="evidence" value="ECO:0007669"/>
    <property type="project" value="TreeGrafter"/>
</dbReference>
<dbReference type="InterPro" id="IPR043519">
    <property type="entry name" value="NT_sf"/>
</dbReference>
<dbReference type="SUPFAM" id="SSF81301">
    <property type="entry name" value="Nucleotidyltransferase"/>
    <property type="match status" value="1"/>
</dbReference>
<evidence type="ECO:0000256" key="2">
    <source>
        <dbReference type="ARBA" id="ARBA00029754"/>
    </source>
</evidence>
<dbReference type="EMBL" id="AP028947">
    <property type="protein sequence ID" value="BET25606.1"/>
    <property type="molecule type" value="Genomic_DNA"/>
</dbReference>
<dbReference type="AlphaFoldDB" id="A0AA86J142"/>
<dbReference type="PANTHER" id="PTHR21262">
    <property type="entry name" value="GUANOSINE-3',5'-BIS DIPHOSPHATE 3'-PYROPHOSPHOHYDROLASE"/>
    <property type="match status" value="1"/>
</dbReference>
<dbReference type="InterPro" id="IPR045865">
    <property type="entry name" value="ACT-like_dom_sf"/>
</dbReference>
<evidence type="ECO:0000259" key="7">
    <source>
        <dbReference type="PROSITE" id="PS51880"/>
    </source>
</evidence>
<dbReference type="GO" id="GO:0015969">
    <property type="term" value="P:guanosine tetraphosphate metabolic process"/>
    <property type="evidence" value="ECO:0007669"/>
    <property type="project" value="InterPro"/>
</dbReference>
<dbReference type="SUPFAM" id="SSF81271">
    <property type="entry name" value="TGS-like"/>
    <property type="match status" value="1"/>
</dbReference>
<dbReference type="SUPFAM" id="SSF55021">
    <property type="entry name" value="ACT-like"/>
    <property type="match status" value="1"/>
</dbReference>
<comment type="function">
    <text evidence="5">In eubacteria ppGpp (guanosine 3'-diphosphate 5'-diphosphate) is a mediator of the stringent response that coordinates a variety of cellular activities in response to changes in nutritional abundance.</text>
</comment>
<dbReference type="Gene3D" id="1.10.3210.10">
    <property type="entry name" value="Hypothetical protein af1432"/>
    <property type="match status" value="1"/>
</dbReference>
<dbReference type="Pfam" id="PF13291">
    <property type="entry name" value="ACT_4"/>
    <property type="match status" value="1"/>
</dbReference>
<protein>
    <recommendedName>
        <fullName evidence="1">GTP pyrophosphokinase</fullName>
    </recommendedName>
    <alternativeName>
        <fullName evidence="3">(p)ppGpp synthase</fullName>
    </alternativeName>
    <alternativeName>
        <fullName evidence="2">ATP:GTP 3'-pyrophosphotransferase</fullName>
    </alternativeName>
    <alternativeName>
        <fullName evidence="4">ppGpp synthase I</fullName>
    </alternativeName>
</protein>
<evidence type="ECO:0000256" key="4">
    <source>
        <dbReference type="ARBA" id="ARBA00033308"/>
    </source>
</evidence>
<evidence type="ECO:0000313" key="8">
    <source>
        <dbReference type="EMBL" id="BET25606.1"/>
    </source>
</evidence>
<dbReference type="InterPro" id="IPR007685">
    <property type="entry name" value="RelA_SpoT"/>
</dbReference>